<dbReference type="SUPFAM" id="SSF141523">
    <property type="entry name" value="L,D-transpeptidase catalytic domain-like"/>
    <property type="match status" value="1"/>
</dbReference>
<dbReference type="Proteomes" id="UP001500016">
    <property type="component" value="Unassembled WGS sequence"/>
</dbReference>
<dbReference type="InterPro" id="IPR041280">
    <property type="entry name" value="Big_10"/>
</dbReference>
<dbReference type="Gene3D" id="2.40.440.10">
    <property type="entry name" value="L,D-transpeptidase catalytic domain-like"/>
    <property type="match status" value="1"/>
</dbReference>
<dbReference type="InterPro" id="IPR050979">
    <property type="entry name" value="LD-transpeptidase"/>
</dbReference>
<feature type="active site" description="Nucleophile" evidence="7">
    <location>
        <position position="330"/>
    </location>
</feature>
<comment type="caution">
    <text evidence="10">The sequence shown here is derived from an EMBL/GenBank/DDBJ whole genome shotgun (WGS) entry which is preliminary data.</text>
</comment>
<sequence>MLSCATLLAPLTVGLTACGGDDADPLSSAPYDASDVVAVNAGDDSRTVDPDKPLDITASGGEDTLTDVLATDAAGRVLPGELSADGRRWRSTAPLAAGVRYTVQISTENEDGAPGRRTTHFETKPSDKRLKVTLGPDSGTYGVGQPLTAELSHRVKNPREREIVERALRVDSKPRVEGAWHWVDSKELHYRPREYWPAHASITLRSALQGLKVRDGLYGGPSKPVKMRTGDRVEAIADGSSLVMRVKKNGKTVQSVPITTGKAGYRTRNGIKVVLGKESFVRMTSASIGSSDFYDLPVYWATRLTWSGEYAHAAPWSVGSQGVSNTSHGCTGMSTGAARTFFNSIRQGDIVTHVNTDGEKMPTFGNGFGDWNMPWKEWREGSALQKGKREGSNPADAARLRPQV</sequence>
<dbReference type="PANTHER" id="PTHR30582">
    <property type="entry name" value="L,D-TRANSPEPTIDASE"/>
    <property type="match status" value="1"/>
</dbReference>
<proteinExistence type="predicted"/>
<name>A0ABN2W0B2_9ACTN</name>
<dbReference type="EMBL" id="BAAAPE010000008">
    <property type="protein sequence ID" value="GAA2078857.1"/>
    <property type="molecule type" value="Genomic_DNA"/>
</dbReference>
<keyword evidence="11" id="KW-1185">Reference proteome</keyword>
<dbReference type="PROSITE" id="PS52029">
    <property type="entry name" value="LD_TPASE"/>
    <property type="match status" value="1"/>
</dbReference>
<evidence type="ECO:0000256" key="1">
    <source>
        <dbReference type="ARBA" id="ARBA00004752"/>
    </source>
</evidence>
<dbReference type="Pfam" id="PF03734">
    <property type="entry name" value="YkuD"/>
    <property type="match status" value="1"/>
</dbReference>
<dbReference type="Gene3D" id="2.60.40.3710">
    <property type="match status" value="1"/>
</dbReference>
<dbReference type="InterPro" id="IPR005490">
    <property type="entry name" value="LD_TPept_cat_dom"/>
</dbReference>
<evidence type="ECO:0000256" key="3">
    <source>
        <dbReference type="ARBA" id="ARBA00022960"/>
    </source>
</evidence>
<keyword evidence="6 7" id="KW-0961">Cell wall biogenesis/degradation</keyword>
<evidence type="ECO:0000313" key="11">
    <source>
        <dbReference type="Proteomes" id="UP001500016"/>
    </source>
</evidence>
<gene>
    <name evidence="10" type="ORF">GCM10009801_36050</name>
</gene>
<dbReference type="CDD" id="cd16913">
    <property type="entry name" value="YkuD_like"/>
    <property type="match status" value="1"/>
</dbReference>
<organism evidence="10 11">
    <name type="scientific">Streptomyces albiaxialis</name>
    <dbReference type="NCBI Taxonomy" id="329523"/>
    <lineage>
        <taxon>Bacteria</taxon>
        <taxon>Bacillati</taxon>
        <taxon>Actinomycetota</taxon>
        <taxon>Actinomycetes</taxon>
        <taxon>Kitasatosporales</taxon>
        <taxon>Streptomycetaceae</taxon>
        <taxon>Streptomyces</taxon>
    </lineage>
</organism>
<evidence type="ECO:0000259" key="9">
    <source>
        <dbReference type="PROSITE" id="PS52029"/>
    </source>
</evidence>
<keyword evidence="4 7" id="KW-0573">Peptidoglycan synthesis</keyword>
<keyword evidence="3 7" id="KW-0133">Cell shape</keyword>
<feature type="region of interest" description="Disordered" evidence="8">
    <location>
        <begin position="380"/>
        <end position="404"/>
    </location>
</feature>
<dbReference type="Gene3D" id="2.60.40.3780">
    <property type="match status" value="1"/>
</dbReference>
<dbReference type="InterPro" id="IPR038063">
    <property type="entry name" value="Transpep_catalytic_dom"/>
</dbReference>
<dbReference type="PANTHER" id="PTHR30582:SF2">
    <property type="entry name" value="L,D-TRANSPEPTIDASE YCIB-RELATED"/>
    <property type="match status" value="1"/>
</dbReference>
<evidence type="ECO:0000256" key="4">
    <source>
        <dbReference type="ARBA" id="ARBA00022984"/>
    </source>
</evidence>
<feature type="domain" description="L,D-TPase catalytic" evidence="9">
    <location>
        <begin position="233"/>
        <end position="354"/>
    </location>
</feature>
<keyword evidence="5" id="KW-0012">Acyltransferase</keyword>
<feature type="active site" description="Proton donor/acceptor" evidence="7">
    <location>
        <position position="312"/>
    </location>
</feature>
<evidence type="ECO:0000256" key="2">
    <source>
        <dbReference type="ARBA" id="ARBA00022679"/>
    </source>
</evidence>
<accession>A0ABN2W0B2</accession>
<dbReference type="Pfam" id="PF17964">
    <property type="entry name" value="Big_10"/>
    <property type="match status" value="1"/>
</dbReference>
<evidence type="ECO:0000256" key="6">
    <source>
        <dbReference type="ARBA" id="ARBA00023316"/>
    </source>
</evidence>
<evidence type="ECO:0000256" key="5">
    <source>
        <dbReference type="ARBA" id="ARBA00023315"/>
    </source>
</evidence>
<evidence type="ECO:0000256" key="8">
    <source>
        <dbReference type="SAM" id="MobiDB-lite"/>
    </source>
</evidence>
<keyword evidence="2" id="KW-0808">Transferase</keyword>
<protein>
    <submittedName>
        <fullName evidence="10">Ig-like domain-containing protein</fullName>
    </submittedName>
</protein>
<evidence type="ECO:0000256" key="7">
    <source>
        <dbReference type="PROSITE-ProRule" id="PRU01373"/>
    </source>
</evidence>
<reference evidence="10 11" key="1">
    <citation type="journal article" date="2019" name="Int. J. Syst. Evol. Microbiol.">
        <title>The Global Catalogue of Microorganisms (GCM) 10K type strain sequencing project: providing services to taxonomists for standard genome sequencing and annotation.</title>
        <authorList>
            <consortium name="The Broad Institute Genomics Platform"/>
            <consortium name="The Broad Institute Genome Sequencing Center for Infectious Disease"/>
            <person name="Wu L."/>
            <person name="Ma J."/>
        </authorList>
    </citation>
    <scope>NUCLEOTIDE SEQUENCE [LARGE SCALE GENOMIC DNA]</scope>
    <source>
        <strain evidence="10 11">JCM 15478</strain>
    </source>
</reference>
<evidence type="ECO:0000313" key="10">
    <source>
        <dbReference type="EMBL" id="GAA2078857.1"/>
    </source>
</evidence>
<comment type="pathway">
    <text evidence="1 7">Cell wall biogenesis; peptidoglycan biosynthesis.</text>
</comment>